<gene>
    <name evidence="3" type="ORF">ACFO1S_11660</name>
</gene>
<keyword evidence="4" id="KW-1185">Reference proteome</keyword>
<dbReference type="EMBL" id="JBHSED010000018">
    <property type="protein sequence ID" value="MFC4304085.1"/>
    <property type="molecule type" value="Genomic_DNA"/>
</dbReference>
<evidence type="ECO:0000256" key="2">
    <source>
        <dbReference type="SAM" id="Phobius"/>
    </source>
</evidence>
<feature type="compositionally biased region" description="Low complexity" evidence="1">
    <location>
        <begin position="38"/>
        <end position="51"/>
    </location>
</feature>
<feature type="region of interest" description="Disordered" evidence="1">
    <location>
        <begin position="1"/>
        <end position="51"/>
    </location>
</feature>
<dbReference type="Proteomes" id="UP001595755">
    <property type="component" value="Unassembled WGS sequence"/>
</dbReference>
<evidence type="ECO:0000313" key="3">
    <source>
        <dbReference type="EMBL" id="MFC4304085.1"/>
    </source>
</evidence>
<feature type="transmembrane region" description="Helical" evidence="2">
    <location>
        <begin position="108"/>
        <end position="125"/>
    </location>
</feature>
<feature type="transmembrane region" description="Helical" evidence="2">
    <location>
        <begin position="163"/>
        <end position="186"/>
    </location>
</feature>
<reference evidence="4" key="1">
    <citation type="journal article" date="2019" name="Int. J. Syst. Evol. Microbiol.">
        <title>The Global Catalogue of Microorganisms (GCM) 10K type strain sequencing project: providing services to taxonomists for standard genome sequencing and annotation.</title>
        <authorList>
            <consortium name="The Broad Institute Genomics Platform"/>
            <consortium name="The Broad Institute Genome Sequencing Center for Infectious Disease"/>
            <person name="Wu L."/>
            <person name="Ma J."/>
        </authorList>
    </citation>
    <scope>NUCLEOTIDE SEQUENCE [LARGE SCALE GENOMIC DNA]</scope>
    <source>
        <strain evidence="4">CGMCC 4.1641</strain>
    </source>
</reference>
<name>A0ABV8SA83_9BACL</name>
<keyword evidence="2" id="KW-1133">Transmembrane helix</keyword>
<protein>
    <submittedName>
        <fullName evidence="3">Uncharacterized protein</fullName>
    </submittedName>
</protein>
<sequence length="244" mass="26683">MSDKEHNQPDLHKREGTEPGEAQAAPSAEPSPQPPYTGAAGSGQSPSSVSSAMAGVESGKLIDLLRNPSSALNLQPQKDWMYGAIGAIVGVIGFFFWIWCFQEAIKQKLFSVLGNLFLYSILGMATPGKYFLIGLFSVVLLVGTLTVLGNWQGARKRNWMEVVTLQGSSQLLFGAVWIVSGLLAFMSLQLSMLLGAAALLINLLLLVAQAQDFHEVSRERRFLYIVYAMGIYMLLLFFVYSIIV</sequence>
<keyword evidence="2" id="KW-0472">Membrane</keyword>
<feature type="transmembrane region" description="Helical" evidence="2">
    <location>
        <begin position="192"/>
        <end position="210"/>
    </location>
</feature>
<feature type="compositionally biased region" description="Basic and acidic residues" evidence="1">
    <location>
        <begin position="1"/>
        <end position="17"/>
    </location>
</feature>
<feature type="transmembrane region" description="Helical" evidence="2">
    <location>
        <begin position="222"/>
        <end position="243"/>
    </location>
</feature>
<organism evidence="3 4">
    <name type="scientific">Cohnella boryungensis</name>
    <dbReference type="NCBI Taxonomy" id="768479"/>
    <lineage>
        <taxon>Bacteria</taxon>
        <taxon>Bacillati</taxon>
        <taxon>Bacillota</taxon>
        <taxon>Bacilli</taxon>
        <taxon>Bacillales</taxon>
        <taxon>Paenibacillaceae</taxon>
        <taxon>Cohnella</taxon>
    </lineage>
</organism>
<evidence type="ECO:0000313" key="4">
    <source>
        <dbReference type="Proteomes" id="UP001595755"/>
    </source>
</evidence>
<dbReference type="RefSeq" id="WP_204604720.1">
    <property type="nucleotide sequence ID" value="NZ_JBHSED010000018.1"/>
</dbReference>
<accession>A0ABV8SA83</accession>
<comment type="caution">
    <text evidence="3">The sequence shown here is derived from an EMBL/GenBank/DDBJ whole genome shotgun (WGS) entry which is preliminary data.</text>
</comment>
<feature type="transmembrane region" description="Helical" evidence="2">
    <location>
        <begin position="131"/>
        <end position="151"/>
    </location>
</feature>
<evidence type="ECO:0000256" key="1">
    <source>
        <dbReference type="SAM" id="MobiDB-lite"/>
    </source>
</evidence>
<keyword evidence="2" id="KW-0812">Transmembrane</keyword>
<proteinExistence type="predicted"/>
<feature type="transmembrane region" description="Helical" evidence="2">
    <location>
        <begin position="80"/>
        <end position="101"/>
    </location>
</feature>